<dbReference type="GO" id="GO:0030288">
    <property type="term" value="C:outer membrane-bounded periplasmic space"/>
    <property type="evidence" value="ECO:0007669"/>
    <property type="project" value="TreeGrafter"/>
</dbReference>
<reference evidence="4 5" key="1">
    <citation type="submission" date="2016-09" db="EMBL/GenBank/DDBJ databases">
        <title>Genome sequence of Eubacterium angustum.</title>
        <authorList>
            <person name="Poehlein A."/>
            <person name="Daniel R."/>
        </authorList>
    </citation>
    <scope>NUCLEOTIDE SEQUENCE [LARGE SCALE GENOMIC DNA]</scope>
    <source>
        <strain evidence="4 5">DSM 1989</strain>
    </source>
</reference>
<dbReference type="SMART" id="SM00646">
    <property type="entry name" value="Ami_3"/>
    <property type="match status" value="1"/>
</dbReference>
<dbReference type="Gene3D" id="2.60.40.3500">
    <property type="match status" value="1"/>
</dbReference>
<evidence type="ECO:0000256" key="2">
    <source>
        <dbReference type="SAM" id="SignalP"/>
    </source>
</evidence>
<dbReference type="InterPro" id="IPR021731">
    <property type="entry name" value="AMIN_dom"/>
</dbReference>
<name>A0A1S1V808_9FIRM</name>
<dbReference type="SUPFAM" id="SSF53187">
    <property type="entry name" value="Zn-dependent exopeptidases"/>
    <property type="match status" value="1"/>
</dbReference>
<evidence type="ECO:0000259" key="3">
    <source>
        <dbReference type="SMART" id="SM00646"/>
    </source>
</evidence>
<dbReference type="Pfam" id="PF07833">
    <property type="entry name" value="Cu_amine_oxidN1"/>
    <property type="match status" value="1"/>
</dbReference>
<comment type="caution">
    <text evidence="4">The sequence shown here is derived from an EMBL/GenBank/DDBJ whole genome shotgun (WGS) entry which is preliminary data.</text>
</comment>
<dbReference type="GO" id="GO:0009253">
    <property type="term" value="P:peptidoglycan catabolic process"/>
    <property type="evidence" value="ECO:0007669"/>
    <property type="project" value="InterPro"/>
</dbReference>
<dbReference type="Gene3D" id="3.40.630.40">
    <property type="entry name" value="Zn-dependent exopeptidases"/>
    <property type="match status" value="1"/>
</dbReference>
<keyword evidence="5" id="KW-1185">Reference proteome</keyword>
<feature type="domain" description="MurNAc-LAA" evidence="3">
    <location>
        <begin position="396"/>
        <end position="512"/>
    </location>
</feature>
<proteinExistence type="predicted"/>
<dbReference type="InterPro" id="IPR002508">
    <property type="entry name" value="MurNAc-LAA_cat"/>
</dbReference>
<organism evidence="4 5">
    <name type="scientific">Andreesenia angusta</name>
    <dbReference type="NCBI Taxonomy" id="39480"/>
    <lineage>
        <taxon>Bacteria</taxon>
        <taxon>Bacillati</taxon>
        <taxon>Bacillota</taxon>
        <taxon>Tissierellia</taxon>
        <taxon>Tissierellales</taxon>
        <taxon>Gottschalkiaceae</taxon>
        <taxon>Andreesenia</taxon>
    </lineage>
</organism>
<feature type="chain" id="PRO_5010236809" evidence="2">
    <location>
        <begin position="24"/>
        <end position="517"/>
    </location>
</feature>
<dbReference type="InterPro" id="IPR050695">
    <property type="entry name" value="N-acetylmuramoyl_amidase_3"/>
</dbReference>
<dbReference type="PANTHER" id="PTHR30404:SF0">
    <property type="entry name" value="N-ACETYLMURAMOYL-L-ALANINE AMIDASE AMIC"/>
    <property type="match status" value="1"/>
</dbReference>
<feature type="signal peptide" evidence="2">
    <location>
        <begin position="1"/>
        <end position="23"/>
    </location>
</feature>
<evidence type="ECO:0000256" key="1">
    <source>
        <dbReference type="ARBA" id="ARBA00022801"/>
    </source>
</evidence>
<protein>
    <submittedName>
        <fullName evidence="4">N-acetylmuramoyl-L-alanine amidase AmiC</fullName>
        <ecNumber evidence="4">3.5.1.28</ecNumber>
    </submittedName>
</protein>
<dbReference type="InterPro" id="IPR012854">
    <property type="entry name" value="Cu_amine_oxidase-like_N"/>
</dbReference>
<dbReference type="GO" id="GO:0008745">
    <property type="term" value="F:N-acetylmuramoyl-L-alanine amidase activity"/>
    <property type="evidence" value="ECO:0007669"/>
    <property type="project" value="UniProtKB-EC"/>
</dbReference>
<dbReference type="CDD" id="cd02696">
    <property type="entry name" value="MurNAc-LAA"/>
    <property type="match status" value="1"/>
</dbReference>
<dbReference type="EC" id="3.5.1.28" evidence="4"/>
<dbReference type="EMBL" id="MKIE01000007">
    <property type="protein sequence ID" value="OHW61849.1"/>
    <property type="molecule type" value="Genomic_DNA"/>
</dbReference>
<dbReference type="Proteomes" id="UP000180254">
    <property type="component" value="Unassembled WGS sequence"/>
</dbReference>
<dbReference type="STRING" id="39480.EUAN_18570"/>
<gene>
    <name evidence="4" type="primary">amiC</name>
    <name evidence="4" type="ORF">EUAN_18570</name>
</gene>
<evidence type="ECO:0000313" key="4">
    <source>
        <dbReference type="EMBL" id="OHW61849.1"/>
    </source>
</evidence>
<dbReference type="Pfam" id="PF01520">
    <property type="entry name" value="Amidase_3"/>
    <property type="match status" value="1"/>
</dbReference>
<accession>A0A1S1V808</accession>
<dbReference type="OrthoDB" id="9806267at2"/>
<dbReference type="RefSeq" id="WP_071063888.1">
    <property type="nucleotide sequence ID" value="NZ_MKIE01000007.1"/>
</dbReference>
<dbReference type="Pfam" id="PF11741">
    <property type="entry name" value="AMIN"/>
    <property type="match status" value="1"/>
</dbReference>
<dbReference type="PANTHER" id="PTHR30404">
    <property type="entry name" value="N-ACETYLMURAMOYL-L-ALANINE AMIDASE"/>
    <property type="match status" value="1"/>
</dbReference>
<dbReference type="Gene3D" id="3.30.457.10">
    <property type="entry name" value="Copper amine oxidase-like, N-terminal domain"/>
    <property type="match status" value="2"/>
</dbReference>
<dbReference type="InterPro" id="IPR036582">
    <property type="entry name" value="Mao_N_sf"/>
</dbReference>
<sequence>MKKRISVLLMLVMLLTSISGAFASGENFNATVNGTPGSYLKVNVNIDGKTMSGDVPAIVYGTTTMVPARFISEGIGGEVEWLQKTQEVVVRLKSKVVSVKLGSREAVVDGVKKYIPSDVSAPIAMNGRVMIPLRFVSENFGAEVKWDDKTKTATVKTDRVGTDITPGPVTPSQTQLKTVAKQTINGREAIVVRNSGAVEYTHMRLENPTRVVLDIKNSTLSEGEKTYALSTGVVEKVRTGNNSGVSRVVLDVKENIKLSSYDIQKSGNDLIIYTEGKQEVFYEVYQGDAHLGKFSTKDQAIVEAKKWADSVIVFGGTVVWKFADNVNNGGGSGKTIVIDPGHGGSDPGALSYSKKYREKDLALSVGLKLERELKARGYNVVMTRRTDIYPTLSERSQIANNANADGFISIHFNAAAPAATGLETFLYGAGTVSYKGATDLQFAKSIHAGLMGATPGSVNRGVKNGDFSVLRNTKGLAALVELGFITNPNDESRLVSDAYHELCAKGMANGVDNFFKK</sequence>
<evidence type="ECO:0000313" key="5">
    <source>
        <dbReference type="Proteomes" id="UP000180254"/>
    </source>
</evidence>
<keyword evidence="2" id="KW-0732">Signal</keyword>
<dbReference type="SUPFAM" id="SSF55383">
    <property type="entry name" value="Copper amine oxidase, domain N"/>
    <property type="match status" value="1"/>
</dbReference>
<dbReference type="AlphaFoldDB" id="A0A1S1V808"/>
<keyword evidence="1 4" id="KW-0378">Hydrolase</keyword>